<keyword evidence="5" id="KW-0378">Hydrolase</keyword>
<evidence type="ECO:0008006" key="8">
    <source>
        <dbReference type="Google" id="ProtNLM"/>
    </source>
</evidence>
<evidence type="ECO:0000256" key="4">
    <source>
        <dbReference type="ARBA" id="ARBA00022741"/>
    </source>
</evidence>
<keyword evidence="4" id="KW-0547">Nucleotide-binding</keyword>
<dbReference type="GO" id="GO:0110001">
    <property type="term" value="C:toxin-antitoxin complex"/>
    <property type="evidence" value="ECO:0007669"/>
    <property type="project" value="InterPro"/>
</dbReference>
<dbReference type="EMBL" id="BJUA01000009">
    <property type="protein sequence ID" value="GEK18335.1"/>
    <property type="molecule type" value="Genomic_DNA"/>
</dbReference>
<dbReference type="RefSeq" id="WP_222592908.1">
    <property type="nucleotide sequence ID" value="NZ_BJUA01000009.1"/>
</dbReference>
<keyword evidence="2" id="KW-1277">Toxin-antitoxin system</keyword>
<accession>A0A510UZT3</accession>
<keyword evidence="7" id="KW-1185">Reference proteome</keyword>
<dbReference type="InterPro" id="IPR008201">
    <property type="entry name" value="HepT-like"/>
</dbReference>
<evidence type="ECO:0000256" key="5">
    <source>
        <dbReference type="ARBA" id="ARBA00022801"/>
    </source>
</evidence>
<sequence>MTGDDKVARLLDDLATMADDAAHIVDLGEDAYLADDAHGRLLRNAGERIVIKVSTVVERLPEDFKEQYPEIEWVKIQRMRNLVAHHYDKVQADFVWATLRGRIPELVRRVRGR</sequence>
<dbReference type="AlphaFoldDB" id="A0A510UZT3"/>
<dbReference type="PANTHER" id="PTHR34139">
    <property type="entry name" value="UPF0331 PROTEIN MJ0127"/>
    <property type="match status" value="1"/>
</dbReference>
<dbReference type="Proteomes" id="UP000321386">
    <property type="component" value="Unassembled WGS sequence"/>
</dbReference>
<evidence type="ECO:0000313" key="6">
    <source>
        <dbReference type="EMBL" id="GEK18335.1"/>
    </source>
</evidence>
<gene>
    <name evidence="6" type="ORF">CPE01_20680</name>
</gene>
<dbReference type="PANTHER" id="PTHR34139:SF1">
    <property type="entry name" value="RNASE MJ1380-RELATED"/>
    <property type="match status" value="1"/>
</dbReference>
<reference evidence="6 7" key="1">
    <citation type="submission" date="2019-07" db="EMBL/GenBank/DDBJ databases">
        <title>Whole genome shotgun sequence of Cellulomonas persica NBRC 101101.</title>
        <authorList>
            <person name="Hosoyama A."/>
            <person name="Uohara A."/>
            <person name="Ohji S."/>
            <person name="Ichikawa N."/>
        </authorList>
    </citation>
    <scope>NUCLEOTIDE SEQUENCE [LARGE SCALE GENOMIC DNA]</scope>
    <source>
        <strain evidence="6 7">NBRC 101101</strain>
    </source>
</reference>
<keyword evidence="1" id="KW-0597">Phosphoprotein</keyword>
<name>A0A510UZT3_9CELL</name>
<dbReference type="GO" id="GO:0000166">
    <property type="term" value="F:nucleotide binding"/>
    <property type="evidence" value="ECO:0007669"/>
    <property type="project" value="UniProtKB-KW"/>
</dbReference>
<evidence type="ECO:0000256" key="3">
    <source>
        <dbReference type="ARBA" id="ARBA00022722"/>
    </source>
</evidence>
<dbReference type="InterPro" id="IPR051813">
    <property type="entry name" value="HepT_RNase_toxin"/>
</dbReference>
<protein>
    <recommendedName>
        <fullName evidence="8">DUF86 domain-containing protein</fullName>
    </recommendedName>
</protein>
<evidence type="ECO:0000313" key="7">
    <source>
        <dbReference type="Proteomes" id="UP000321386"/>
    </source>
</evidence>
<proteinExistence type="predicted"/>
<evidence type="ECO:0000256" key="2">
    <source>
        <dbReference type="ARBA" id="ARBA00022649"/>
    </source>
</evidence>
<keyword evidence="3" id="KW-0540">Nuclease</keyword>
<organism evidence="6 7">
    <name type="scientific">Cellulomonas persica</name>
    <dbReference type="NCBI Taxonomy" id="76861"/>
    <lineage>
        <taxon>Bacteria</taxon>
        <taxon>Bacillati</taxon>
        <taxon>Actinomycetota</taxon>
        <taxon>Actinomycetes</taxon>
        <taxon>Micrococcales</taxon>
        <taxon>Cellulomonadaceae</taxon>
        <taxon>Cellulomonas</taxon>
    </lineage>
</organism>
<comment type="caution">
    <text evidence="6">The sequence shown here is derived from an EMBL/GenBank/DDBJ whole genome shotgun (WGS) entry which is preliminary data.</text>
</comment>
<dbReference type="GO" id="GO:0004540">
    <property type="term" value="F:RNA nuclease activity"/>
    <property type="evidence" value="ECO:0007669"/>
    <property type="project" value="InterPro"/>
</dbReference>
<dbReference type="GO" id="GO:0016787">
    <property type="term" value="F:hydrolase activity"/>
    <property type="evidence" value="ECO:0007669"/>
    <property type="project" value="UniProtKB-KW"/>
</dbReference>
<evidence type="ECO:0000256" key="1">
    <source>
        <dbReference type="ARBA" id="ARBA00022553"/>
    </source>
</evidence>
<dbReference type="Pfam" id="PF01934">
    <property type="entry name" value="HepT-like"/>
    <property type="match status" value="1"/>
</dbReference>